<keyword evidence="2" id="KW-1185">Reference proteome</keyword>
<accession>A0A0N4W4A1</accession>
<dbReference type="AlphaFoldDB" id="A0A0N4W4A1"/>
<evidence type="ECO:0000313" key="2">
    <source>
        <dbReference type="Proteomes" id="UP000268014"/>
    </source>
</evidence>
<reference evidence="3" key="1">
    <citation type="submission" date="2017-02" db="UniProtKB">
        <authorList>
            <consortium name="WormBaseParasite"/>
        </authorList>
    </citation>
    <scope>IDENTIFICATION</scope>
</reference>
<sequence>MDFARMLVVVERYTMARNERVNEEYYFKILLGCPESFEKLLPLNFGRMWPANALGKNYRFDRRGKGIADRSIL</sequence>
<dbReference type="WBParaSite" id="HPLM_0000470501-mRNA-1">
    <property type="protein sequence ID" value="HPLM_0000470501-mRNA-1"/>
    <property type="gene ID" value="HPLM_0000470501"/>
</dbReference>
<reference evidence="1 2" key="2">
    <citation type="submission" date="2018-11" db="EMBL/GenBank/DDBJ databases">
        <authorList>
            <consortium name="Pathogen Informatics"/>
        </authorList>
    </citation>
    <scope>NUCLEOTIDE SEQUENCE [LARGE SCALE GENOMIC DNA]</scope>
    <source>
        <strain evidence="1 2">MHpl1</strain>
    </source>
</reference>
<evidence type="ECO:0000313" key="1">
    <source>
        <dbReference type="EMBL" id="VDO23829.1"/>
    </source>
</evidence>
<dbReference type="Proteomes" id="UP000268014">
    <property type="component" value="Unassembled WGS sequence"/>
</dbReference>
<protein>
    <submittedName>
        <fullName evidence="3">Site-specific DNA-methyltransferase (adenine-specific)</fullName>
    </submittedName>
</protein>
<dbReference type="EMBL" id="UZAF01016239">
    <property type="protein sequence ID" value="VDO23829.1"/>
    <property type="molecule type" value="Genomic_DNA"/>
</dbReference>
<evidence type="ECO:0000313" key="3">
    <source>
        <dbReference type="WBParaSite" id="HPLM_0000470501-mRNA-1"/>
    </source>
</evidence>
<proteinExistence type="predicted"/>
<name>A0A0N4W4A1_HAEPC</name>
<gene>
    <name evidence="1" type="ORF">HPLM_LOCUS4697</name>
</gene>
<organism evidence="3">
    <name type="scientific">Haemonchus placei</name>
    <name type="common">Barber's pole worm</name>
    <dbReference type="NCBI Taxonomy" id="6290"/>
    <lineage>
        <taxon>Eukaryota</taxon>
        <taxon>Metazoa</taxon>
        <taxon>Ecdysozoa</taxon>
        <taxon>Nematoda</taxon>
        <taxon>Chromadorea</taxon>
        <taxon>Rhabditida</taxon>
        <taxon>Rhabditina</taxon>
        <taxon>Rhabditomorpha</taxon>
        <taxon>Strongyloidea</taxon>
        <taxon>Trichostrongylidae</taxon>
        <taxon>Haemonchus</taxon>
    </lineage>
</organism>